<dbReference type="KEGG" id="pgm:PGRAT_23200"/>
<gene>
    <name evidence="1" type="ORF">PGRAT_23200</name>
</gene>
<accession>A0A089MAC4</accession>
<reference evidence="1 2" key="1">
    <citation type="submission" date="2014-08" db="EMBL/GenBank/DDBJ databases">
        <title>Comparative genomics of the Paenibacillus odorifer group.</title>
        <authorList>
            <person name="den Bakker H.C."/>
            <person name="Tsai Y.-C."/>
            <person name="Martin N."/>
            <person name="Korlach J."/>
            <person name="Wiedmann M."/>
        </authorList>
    </citation>
    <scope>NUCLEOTIDE SEQUENCE [LARGE SCALE GENOMIC DNA]</scope>
    <source>
        <strain evidence="1 2">DSM 15220</strain>
    </source>
</reference>
<dbReference type="RefSeq" id="WP_025705819.1">
    <property type="nucleotide sequence ID" value="NZ_CP009287.1"/>
</dbReference>
<dbReference type="AlphaFoldDB" id="A0A089MAC4"/>
<dbReference type="EMBL" id="CP009287">
    <property type="protein sequence ID" value="AIQ70232.1"/>
    <property type="molecule type" value="Genomic_DNA"/>
</dbReference>
<evidence type="ECO:0000313" key="1">
    <source>
        <dbReference type="EMBL" id="AIQ70232.1"/>
    </source>
</evidence>
<evidence type="ECO:0000313" key="2">
    <source>
        <dbReference type="Proteomes" id="UP000029500"/>
    </source>
</evidence>
<protein>
    <submittedName>
        <fullName evidence="1">Uncharacterized protein</fullName>
    </submittedName>
</protein>
<name>A0A089MAC4_9BACL</name>
<sequence length="79" mass="8934">MIGFQDRLVFENKSNDLLAVGELLIDMISNEYDDTFQSAGYMKRAKRRGMPLMTAHPAGRTCTQCGSEAWPSFLSTREK</sequence>
<proteinExistence type="predicted"/>
<organism evidence="1 2">
    <name type="scientific">Paenibacillus graminis</name>
    <dbReference type="NCBI Taxonomy" id="189425"/>
    <lineage>
        <taxon>Bacteria</taxon>
        <taxon>Bacillati</taxon>
        <taxon>Bacillota</taxon>
        <taxon>Bacilli</taxon>
        <taxon>Bacillales</taxon>
        <taxon>Paenibacillaceae</taxon>
        <taxon>Paenibacillus</taxon>
    </lineage>
</organism>
<dbReference type="HOGENOM" id="CLU_2602673_0_0_9"/>
<dbReference type="Proteomes" id="UP000029500">
    <property type="component" value="Chromosome"/>
</dbReference>
<keyword evidence="2" id="KW-1185">Reference proteome</keyword>